<accession>A0A4Q2U352</accession>
<feature type="transmembrane region" description="Helical" evidence="2">
    <location>
        <begin position="26"/>
        <end position="48"/>
    </location>
</feature>
<evidence type="ECO:0000256" key="2">
    <source>
        <dbReference type="SAM" id="Phobius"/>
    </source>
</evidence>
<keyword evidence="4" id="KW-1185">Reference proteome</keyword>
<dbReference type="Proteomes" id="UP000290759">
    <property type="component" value="Unassembled WGS sequence"/>
</dbReference>
<evidence type="ECO:0000313" key="3">
    <source>
        <dbReference type="EMBL" id="RYC29136.1"/>
    </source>
</evidence>
<keyword evidence="2" id="KW-1133">Transmembrane helix</keyword>
<feature type="compositionally biased region" description="Pro residues" evidence="1">
    <location>
        <begin position="8"/>
        <end position="19"/>
    </location>
</feature>
<sequence length="130" mass="13604">MSPTIPTEAPPPLPPPDGWPPRRRSFALPGVILAMLAVAGVSGAYMVWHRPFAPDPDGGLRCTRAFDARLHAARGGSDADLLRLSDEALAIGCGRQAYEAADLVGPDAVARFCAKEPATRDAASARGCGR</sequence>
<comment type="caution">
    <text evidence="3">The sequence shown here is derived from an EMBL/GenBank/DDBJ whole genome shotgun (WGS) entry which is preliminary data.</text>
</comment>
<dbReference type="EMBL" id="QYBB01000068">
    <property type="protein sequence ID" value="RYC29136.1"/>
    <property type="molecule type" value="Genomic_DNA"/>
</dbReference>
<gene>
    <name evidence="3" type="ORF">D3273_25620</name>
</gene>
<organism evidence="3 4">
    <name type="scientific">Lichenibacterium minor</name>
    <dbReference type="NCBI Taxonomy" id="2316528"/>
    <lineage>
        <taxon>Bacteria</taxon>
        <taxon>Pseudomonadati</taxon>
        <taxon>Pseudomonadota</taxon>
        <taxon>Alphaproteobacteria</taxon>
        <taxon>Hyphomicrobiales</taxon>
        <taxon>Lichenihabitantaceae</taxon>
        <taxon>Lichenibacterium</taxon>
    </lineage>
</organism>
<dbReference type="AlphaFoldDB" id="A0A4Q2U352"/>
<evidence type="ECO:0000313" key="4">
    <source>
        <dbReference type="Proteomes" id="UP000290759"/>
    </source>
</evidence>
<name>A0A4Q2U352_9HYPH</name>
<protein>
    <submittedName>
        <fullName evidence="3">Uncharacterized protein</fullName>
    </submittedName>
</protein>
<feature type="region of interest" description="Disordered" evidence="1">
    <location>
        <begin position="1"/>
        <end position="20"/>
    </location>
</feature>
<dbReference type="RefSeq" id="WP_129229795.1">
    <property type="nucleotide sequence ID" value="NZ_QYBB01000068.1"/>
</dbReference>
<keyword evidence="2" id="KW-0472">Membrane</keyword>
<evidence type="ECO:0000256" key="1">
    <source>
        <dbReference type="SAM" id="MobiDB-lite"/>
    </source>
</evidence>
<proteinExistence type="predicted"/>
<reference evidence="3 4" key="2">
    <citation type="submission" date="2019-02" db="EMBL/GenBank/DDBJ databases">
        <title>'Lichenibacterium ramalinii' gen. nov. sp. nov., 'Lichenibacterium minor' gen. nov. sp. nov.</title>
        <authorList>
            <person name="Pankratov T."/>
        </authorList>
    </citation>
    <scope>NUCLEOTIDE SEQUENCE [LARGE SCALE GENOMIC DNA]</scope>
    <source>
        <strain evidence="3 4">RmlP026</strain>
    </source>
</reference>
<keyword evidence="2" id="KW-0812">Transmembrane</keyword>
<reference evidence="3 4" key="1">
    <citation type="submission" date="2018-12" db="EMBL/GenBank/DDBJ databases">
        <authorList>
            <person name="Grouzdev D.S."/>
            <person name="Krutkina M.S."/>
        </authorList>
    </citation>
    <scope>NUCLEOTIDE SEQUENCE [LARGE SCALE GENOMIC DNA]</scope>
    <source>
        <strain evidence="3 4">RmlP026</strain>
    </source>
</reference>